<dbReference type="Proteomes" id="UP000472971">
    <property type="component" value="Unassembled WGS sequence"/>
</dbReference>
<dbReference type="PANTHER" id="PTHR43798">
    <property type="entry name" value="MONOACYLGLYCEROL LIPASE"/>
    <property type="match status" value="1"/>
</dbReference>
<dbReference type="GO" id="GO:0016787">
    <property type="term" value="F:hydrolase activity"/>
    <property type="evidence" value="ECO:0007669"/>
    <property type="project" value="UniProtKB-KW"/>
</dbReference>
<comment type="caution">
    <text evidence="2">The sequence shown here is derived from an EMBL/GenBank/DDBJ whole genome shotgun (WGS) entry which is preliminary data.</text>
</comment>
<proteinExistence type="predicted"/>
<dbReference type="AlphaFoldDB" id="A0A6B3VV03"/>
<dbReference type="Pfam" id="PF00561">
    <property type="entry name" value="Abhydrolase_1"/>
    <property type="match status" value="1"/>
</dbReference>
<protein>
    <submittedName>
        <fullName evidence="2">Alpha/beta hydrolase</fullName>
    </submittedName>
</protein>
<keyword evidence="2" id="KW-0378">Hydrolase</keyword>
<dbReference type="PANTHER" id="PTHR43798:SF33">
    <property type="entry name" value="HYDROLASE, PUTATIVE (AFU_ORTHOLOGUE AFUA_2G14860)-RELATED"/>
    <property type="match status" value="1"/>
</dbReference>
<dbReference type="GO" id="GO:0016020">
    <property type="term" value="C:membrane"/>
    <property type="evidence" value="ECO:0007669"/>
    <property type="project" value="TreeGrafter"/>
</dbReference>
<accession>A0A6B3VV03</accession>
<name>A0A6B3VV03_9BACI</name>
<dbReference type="InterPro" id="IPR050266">
    <property type="entry name" value="AB_hydrolase_sf"/>
</dbReference>
<reference evidence="2 3" key="1">
    <citation type="submission" date="2020-02" db="EMBL/GenBank/DDBJ databases">
        <title>Bacillus aquiflavi sp. nov., isolated from yellow water of strong flavor Chinese baijiu in Yibin region of China.</title>
        <authorList>
            <person name="Xie J."/>
        </authorList>
    </citation>
    <scope>NUCLEOTIDE SEQUENCE [LARGE SCALE GENOMIC DNA]</scope>
    <source>
        <strain evidence="2 3">3H-10</strain>
    </source>
</reference>
<dbReference type="Gene3D" id="3.40.50.1820">
    <property type="entry name" value="alpha/beta hydrolase"/>
    <property type="match status" value="1"/>
</dbReference>
<evidence type="ECO:0000259" key="1">
    <source>
        <dbReference type="Pfam" id="PF00561"/>
    </source>
</evidence>
<dbReference type="PRINTS" id="PR00412">
    <property type="entry name" value="EPOXHYDRLASE"/>
</dbReference>
<sequence>MNMTNILLKAVDLPNGETIAYRERSGGEEIILLIHGNMTSSKHWDLFLEKLDPKYKVYAIDLRGFGRSSYYNRIYSINEFAEDVELFVNELKLQDFIMVGWSTGGAVGMEYVASYPNDCKKLVLLASASTRGYPFYGTTKEGLPDVQNRLKTYEEIKNDQGKTVQVQAAYDMKNREFLKTLWNMLIYTHNQPDEQRYEQYIDDMMTQRNLAEVYYALNTFNISHHSNEVCAGTNKVKNINIPVLVLRGEQDLVVTAQMTEEIVADLGAIARYVELKGCGHSPLVDDIEQTLSVIYEFLENNGGH</sequence>
<gene>
    <name evidence="2" type="ORF">G4D64_00865</name>
</gene>
<feature type="domain" description="AB hydrolase-1" evidence="1">
    <location>
        <begin position="30"/>
        <end position="285"/>
    </location>
</feature>
<dbReference type="InterPro" id="IPR000073">
    <property type="entry name" value="AB_hydrolase_1"/>
</dbReference>
<keyword evidence="3" id="KW-1185">Reference proteome</keyword>
<dbReference type="InterPro" id="IPR000639">
    <property type="entry name" value="Epox_hydrolase-like"/>
</dbReference>
<evidence type="ECO:0000313" key="2">
    <source>
        <dbReference type="EMBL" id="NEY80095.1"/>
    </source>
</evidence>
<dbReference type="EMBL" id="JAAIWN010000001">
    <property type="protein sequence ID" value="NEY80095.1"/>
    <property type="molecule type" value="Genomic_DNA"/>
</dbReference>
<evidence type="ECO:0000313" key="3">
    <source>
        <dbReference type="Proteomes" id="UP000472971"/>
    </source>
</evidence>
<dbReference type="SUPFAM" id="SSF53474">
    <property type="entry name" value="alpha/beta-Hydrolases"/>
    <property type="match status" value="1"/>
</dbReference>
<dbReference type="PRINTS" id="PR00111">
    <property type="entry name" value="ABHYDROLASE"/>
</dbReference>
<dbReference type="InterPro" id="IPR029058">
    <property type="entry name" value="AB_hydrolase_fold"/>
</dbReference>
<organism evidence="2 3">
    <name type="scientific">Bacillus aquiflavi</name>
    <dbReference type="NCBI Taxonomy" id="2672567"/>
    <lineage>
        <taxon>Bacteria</taxon>
        <taxon>Bacillati</taxon>
        <taxon>Bacillota</taxon>
        <taxon>Bacilli</taxon>
        <taxon>Bacillales</taxon>
        <taxon>Bacillaceae</taxon>
        <taxon>Bacillus</taxon>
    </lineage>
</organism>